<dbReference type="GO" id="GO:0016491">
    <property type="term" value="F:oxidoreductase activity"/>
    <property type="evidence" value="ECO:0007669"/>
    <property type="project" value="UniProtKB-KW"/>
</dbReference>
<evidence type="ECO:0000256" key="3">
    <source>
        <dbReference type="PIRSR" id="PIRSR000239-1"/>
    </source>
</evidence>
<keyword evidence="6" id="KW-1185">Reference proteome</keyword>
<dbReference type="InterPro" id="IPR036249">
    <property type="entry name" value="Thioredoxin-like_sf"/>
</dbReference>
<keyword evidence="1" id="KW-0560">Oxidoreductase</keyword>
<proteinExistence type="predicted"/>
<dbReference type="InterPro" id="IPR024706">
    <property type="entry name" value="Peroxiredoxin_AhpC-typ"/>
</dbReference>
<dbReference type="HOGENOM" id="CLU_042529_14_2_2"/>
<keyword evidence="2" id="KW-0676">Redox-active center</keyword>
<dbReference type="InterPro" id="IPR050455">
    <property type="entry name" value="Tpx_Peroxidase_subfamily"/>
</dbReference>
<dbReference type="InterPro" id="IPR013766">
    <property type="entry name" value="Thioredoxin_domain"/>
</dbReference>
<protein>
    <submittedName>
        <fullName evidence="5">Peroxiredoxin</fullName>
    </submittedName>
</protein>
<dbReference type="AlphaFoldDB" id="H2C5I3"/>
<accession>H2C5I3</accession>
<dbReference type="eggNOG" id="arCOG00310">
    <property type="taxonomic scope" value="Archaea"/>
</dbReference>
<name>H2C5I3_9CREN</name>
<dbReference type="CDD" id="cd03018">
    <property type="entry name" value="PRX_AhpE_like"/>
    <property type="match status" value="1"/>
</dbReference>
<dbReference type="InterPro" id="IPR000866">
    <property type="entry name" value="AhpC/TSA"/>
</dbReference>
<dbReference type="PROSITE" id="PS51352">
    <property type="entry name" value="THIOREDOXIN_2"/>
    <property type="match status" value="1"/>
</dbReference>
<evidence type="ECO:0000256" key="2">
    <source>
        <dbReference type="ARBA" id="ARBA00023284"/>
    </source>
</evidence>
<dbReference type="Pfam" id="PF00578">
    <property type="entry name" value="AhpC-TSA"/>
    <property type="match status" value="1"/>
</dbReference>
<sequence length="169" mass="19219">MLDLLKTLNGIVEIMPEIGEKAPDVELVDTELNKVKISDFKGKVTVIAFYPAAFTSVCTKEMCTFRDSLSKFNKFNAVVLGISVDPPFSNKAFKESNKLNFPVLSDYKREAVKAYRVDLEFPKLPGYVLAKRAVFVLDKDGIIRYKWISEDLGKEPNYEEIEKVIQRLS</sequence>
<dbReference type="Gene3D" id="3.40.30.10">
    <property type="entry name" value="Glutaredoxin"/>
    <property type="match status" value="1"/>
</dbReference>
<dbReference type="GO" id="GO:0016209">
    <property type="term" value="F:antioxidant activity"/>
    <property type="evidence" value="ECO:0007669"/>
    <property type="project" value="InterPro"/>
</dbReference>
<organism evidence="5 6">
    <name type="scientific">Metallosphaera yellowstonensis MK1</name>
    <dbReference type="NCBI Taxonomy" id="671065"/>
    <lineage>
        <taxon>Archaea</taxon>
        <taxon>Thermoproteota</taxon>
        <taxon>Thermoprotei</taxon>
        <taxon>Sulfolobales</taxon>
        <taxon>Sulfolobaceae</taxon>
        <taxon>Metallosphaera</taxon>
    </lineage>
</organism>
<reference evidence="5 6" key="1">
    <citation type="submission" date="2012-01" db="EMBL/GenBank/DDBJ databases">
        <title>Improved High-Quality Draft sequence of Metallosphaera yellowstonensis MK1.</title>
        <authorList>
            <consortium name="US DOE Joint Genome Institute"/>
            <person name="Lucas S."/>
            <person name="Han J."/>
            <person name="Cheng J.-F."/>
            <person name="Goodwin L."/>
            <person name="Pitluck S."/>
            <person name="Peters L."/>
            <person name="Teshima H."/>
            <person name="Detter J.C."/>
            <person name="Han C."/>
            <person name="Tapia R."/>
            <person name="Land M."/>
            <person name="Hauser L."/>
            <person name="Kyrpides N."/>
            <person name="Kozubal M."/>
            <person name="Macur R.E."/>
            <person name="Jay Z."/>
            <person name="Inskeep W."/>
            <person name="Woyke T."/>
        </authorList>
    </citation>
    <scope>NUCLEOTIDE SEQUENCE [LARGE SCALE GENOMIC DNA]</scope>
    <source>
        <strain evidence="5 6">MK1</strain>
    </source>
</reference>
<evidence type="ECO:0000313" key="5">
    <source>
        <dbReference type="EMBL" id="EHP69060.1"/>
    </source>
</evidence>
<dbReference type="SUPFAM" id="SSF52833">
    <property type="entry name" value="Thioredoxin-like"/>
    <property type="match status" value="1"/>
</dbReference>
<gene>
    <name evidence="5" type="ORF">MetMK1DRAFT_00018060</name>
</gene>
<dbReference type="PIRSF" id="PIRSF000239">
    <property type="entry name" value="AHPC"/>
    <property type="match status" value="1"/>
</dbReference>
<evidence type="ECO:0000313" key="6">
    <source>
        <dbReference type="Proteomes" id="UP000003980"/>
    </source>
</evidence>
<dbReference type="EMBL" id="JH597768">
    <property type="protein sequence ID" value="EHP69060.1"/>
    <property type="molecule type" value="Genomic_DNA"/>
</dbReference>
<evidence type="ECO:0000256" key="1">
    <source>
        <dbReference type="ARBA" id="ARBA00023002"/>
    </source>
</evidence>
<dbReference type="Proteomes" id="UP000003980">
    <property type="component" value="Unassembled WGS sequence"/>
</dbReference>
<feature type="domain" description="Thioredoxin" evidence="4">
    <location>
        <begin position="16"/>
        <end position="169"/>
    </location>
</feature>
<dbReference type="STRING" id="671065.MetMK1DRAFT_00018060"/>
<feature type="active site" description="Cysteine sulfenic acid (-SOH) intermediate; for peroxidase activity" evidence="3">
    <location>
        <position position="58"/>
    </location>
</feature>
<evidence type="ECO:0000259" key="4">
    <source>
        <dbReference type="PROSITE" id="PS51352"/>
    </source>
</evidence>
<dbReference type="PANTHER" id="PTHR43110">
    <property type="entry name" value="THIOL PEROXIDASE"/>
    <property type="match status" value="1"/>
</dbReference>
<dbReference type="PANTHER" id="PTHR43110:SF1">
    <property type="entry name" value="THIOL PEROXIDASE"/>
    <property type="match status" value="1"/>
</dbReference>